<reference evidence="1" key="1">
    <citation type="submission" date="2020-03" db="EMBL/GenBank/DDBJ databases">
        <authorList>
            <person name="Weist P."/>
        </authorList>
    </citation>
    <scope>NUCLEOTIDE SEQUENCE</scope>
</reference>
<organism evidence="1 2">
    <name type="scientific">Pleuronectes platessa</name>
    <name type="common">European plaice</name>
    <dbReference type="NCBI Taxonomy" id="8262"/>
    <lineage>
        <taxon>Eukaryota</taxon>
        <taxon>Metazoa</taxon>
        <taxon>Chordata</taxon>
        <taxon>Craniata</taxon>
        <taxon>Vertebrata</taxon>
        <taxon>Euteleostomi</taxon>
        <taxon>Actinopterygii</taxon>
        <taxon>Neopterygii</taxon>
        <taxon>Teleostei</taxon>
        <taxon>Neoteleostei</taxon>
        <taxon>Acanthomorphata</taxon>
        <taxon>Carangaria</taxon>
        <taxon>Pleuronectiformes</taxon>
        <taxon>Pleuronectoidei</taxon>
        <taxon>Pleuronectidae</taxon>
        <taxon>Pleuronectes</taxon>
    </lineage>
</organism>
<dbReference type="EMBL" id="CADEAL010000152">
    <property type="protein sequence ID" value="CAB1415343.1"/>
    <property type="molecule type" value="Genomic_DNA"/>
</dbReference>
<gene>
    <name evidence="1" type="ORF">PLEPLA_LOCUS3059</name>
</gene>
<sequence length="85" mass="9230">MLNKAASDCTTVFLRTRKSRWAEEKRRGLAAGGIAGCGVATDTRKELPHFLATWRSAGFFSPPKVFASRPTAHHGPHLCVAVLPL</sequence>
<dbReference type="AlphaFoldDB" id="A0A9N7TNM0"/>
<evidence type="ECO:0000313" key="2">
    <source>
        <dbReference type="Proteomes" id="UP001153269"/>
    </source>
</evidence>
<proteinExistence type="predicted"/>
<protein>
    <submittedName>
        <fullName evidence="1">Uncharacterized protein</fullName>
    </submittedName>
</protein>
<dbReference type="Proteomes" id="UP001153269">
    <property type="component" value="Unassembled WGS sequence"/>
</dbReference>
<keyword evidence="2" id="KW-1185">Reference proteome</keyword>
<comment type="caution">
    <text evidence="1">The sequence shown here is derived from an EMBL/GenBank/DDBJ whole genome shotgun (WGS) entry which is preliminary data.</text>
</comment>
<name>A0A9N7TNM0_PLEPL</name>
<accession>A0A9N7TNM0</accession>
<evidence type="ECO:0000313" key="1">
    <source>
        <dbReference type="EMBL" id="CAB1415343.1"/>
    </source>
</evidence>